<dbReference type="EMBL" id="CYKH01002055">
    <property type="protein sequence ID" value="CUI15332.1"/>
    <property type="molecule type" value="Genomic_DNA"/>
</dbReference>
<name>A0A0S4KNY7_BODSA</name>
<dbReference type="OMA" id="NAERRMY"/>
<protein>
    <submittedName>
        <fullName evidence="2">Uncharacterized protein</fullName>
    </submittedName>
</protein>
<gene>
    <name evidence="2" type="ORF">BSAL_38005</name>
</gene>
<evidence type="ECO:0000313" key="2">
    <source>
        <dbReference type="EMBL" id="CUI15332.1"/>
    </source>
</evidence>
<proteinExistence type="predicted"/>
<feature type="coiled-coil region" evidence="1">
    <location>
        <begin position="4"/>
        <end position="128"/>
    </location>
</feature>
<organism evidence="2 3">
    <name type="scientific">Bodo saltans</name>
    <name type="common">Flagellated protozoan</name>
    <dbReference type="NCBI Taxonomy" id="75058"/>
    <lineage>
        <taxon>Eukaryota</taxon>
        <taxon>Discoba</taxon>
        <taxon>Euglenozoa</taxon>
        <taxon>Kinetoplastea</taxon>
        <taxon>Metakinetoplastina</taxon>
        <taxon>Eubodonida</taxon>
        <taxon>Bodonidae</taxon>
        <taxon>Bodo</taxon>
    </lineage>
</organism>
<dbReference type="OrthoDB" id="272037at2759"/>
<feature type="coiled-coil region" evidence="1">
    <location>
        <begin position="291"/>
        <end position="378"/>
    </location>
</feature>
<dbReference type="Proteomes" id="UP000051952">
    <property type="component" value="Unassembled WGS sequence"/>
</dbReference>
<dbReference type="AlphaFoldDB" id="A0A0S4KNY7"/>
<reference evidence="3" key="1">
    <citation type="submission" date="2015-09" db="EMBL/GenBank/DDBJ databases">
        <authorList>
            <consortium name="Pathogen Informatics"/>
        </authorList>
    </citation>
    <scope>NUCLEOTIDE SEQUENCE [LARGE SCALE GENOMIC DNA]</scope>
    <source>
        <strain evidence="3">Lake Konstanz</strain>
    </source>
</reference>
<keyword evidence="1" id="KW-0175">Coiled coil</keyword>
<evidence type="ECO:0000256" key="1">
    <source>
        <dbReference type="SAM" id="Coils"/>
    </source>
</evidence>
<accession>A0A0S4KNY7</accession>
<dbReference type="VEuPathDB" id="TriTrypDB:BSAL_38005"/>
<keyword evidence="3" id="KW-1185">Reference proteome</keyword>
<evidence type="ECO:0000313" key="3">
    <source>
        <dbReference type="Proteomes" id="UP000051952"/>
    </source>
</evidence>
<dbReference type="Gene3D" id="1.20.5.340">
    <property type="match status" value="1"/>
</dbReference>
<sequence>MDAVERLQDEIHQLESSIREKERILISRRREFSSEDATLNDSEVALAEAEKVLAAAQEEFRAAELEKQSLIPQYERCQQNKDHHLRAAEYKKDIATAELQLRDADKKIRELEGQLKEVSATYKNERERRMLMLTRVTALVDDLRSSVEHKIALTLPIDDDDKCPSAQYCLSVLSELTRERDSAISHWSRYGRELSALVEMKKDRALELKLESEKDIGLMRAAKDEQIRSAIHKFDQERAAIIKDIEEMKQLNERQLQALRTPKMVSDKPGTIKGDAIGATQARKDFATPMSKLMHERSADLEREKQSLQDQIREATAERQRLLTATKDLRRQLEMEDGKHTSIIRNIENQILNEKNQIAALEKDNKRLKESCDHLAATLRSGYMIH</sequence>